<proteinExistence type="predicted"/>
<accession>A0A919Q7A9</accession>
<evidence type="ECO:0008006" key="4">
    <source>
        <dbReference type="Google" id="ProtNLM"/>
    </source>
</evidence>
<sequence length="148" mass="16155">MKKLIRLAAATAAVVMGLTMFTAGSASAAQAGSCNLLNGPSRNHFVDLFLTCPPKSPGDVIWKINLWGDDTISDNRIHTYYVDCDLPSTVTMNIHENRLNEDIADRDEIYAGVWFRRPDGSTYGIQSITIAGWWGVSNVIIPSPAPLC</sequence>
<keyword evidence="3" id="KW-1185">Reference proteome</keyword>
<dbReference type="AlphaFoldDB" id="A0A919Q7A9"/>
<comment type="caution">
    <text evidence="2">The sequence shown here is derived from an EMBL/GenBank/DDBJ whole genome shotgun (WGS) entry which is preliminary data.</text>
</comment>
<feature type="signal peptide" evidence="1">
    <location>
        <begin position="1"/>
        <end position="28"/>
    </location>
</feature>
<gene>
    <name evidence="2" type="ORF">Aph01nite_11910</name>
</gene>
<evidence type="ECO:0000313" key="3">
    <source>
        <dbReference type="Proteomes" id="UP000640052"/>
    </source>
</evidence>
<dbReference type="Proteomes" id="UP000640052">
    <property type="component" value="Unassembled WGS sequence"/>
</dbReference>
<evidence type="ECO:0000256" key="1">
    <source>
        <dbReference type="SAM" id="SignalP"/>
    </source>
</evidence>
<dbReference type="EMBL" id="BOOA01000007">
    <property type="protein sequence ID" value="GIH22881.1"/>
    <property type="molecule type" value="Genomic_DNA"/>
</dbReference>
<reference evidence="2" key="1">
    <citation type="submission" date="2021-01" db="EMBL/GenBank/DDBJ databases">
        <title>Whole genome shotgun sequence of Acrocarpospora phusangensis NBRC 108782.</title>
        <authorList>
            <person name="Komaki H."/>
            <person name="Tamura T."/>
        </authorList>
    </citation>
    <scope>NUCLEOTIDE SEQUENCE</scope>
    <source>
        <strain evidence="2">NBRC 108782</strain>
    </source>
</reference>
<protein>
    <recommendedName>
        <fullName evidence="4">Spore-associated protein A</fullName>
    </recommendedName>
</protein>
<keyword evidence="1" id="KW-0732">Signal</keyword>
<feature type="chain" id="PRO_5036974705" description="Spore-associated protein A" evidence="1">
    <location>
        <begin position="29"/>
        <end position="148"/>
    </location>
</feature>
<name>A0A919Q7A9_9ACTN</name>
<organism evidence="2 3">
    <name type="scientific">Acrocarpospora phusangensis</name>
    <dbReference type="NCBI Taxonomy" id="1070424"/>
    <lineage>
        <taxon>Bacteria</taxon>
        <taxon>Bacillati</taxon>
        <taxon>Actinomycetota</taxon>
        <taxon>Actinomycetes</taxon>
        <taxon>Streptosporangiales</taxon>
        <taxon>Streptosporangiaceae</taxon>
        <taxon>Acrocarpospora</taxon>
    </lineage>
</organism>
<evidence type="ECO:0000313" key="2">
    <source>
        <dbReference type="EMBL" id="GIH22881.1"/>
    </source>
</evidence>
<dbReference type="RefSeq" id="WP_204039716.1">
    <property type="nucleotide sequence ID" value="NZ_BOOA01000007.1"/>
</dbReference>